<dbReference type="InterPro" id="IPR053243">
    <property type="entry name" value="SJ_maturation_regulator"/>
</dbReference>
<keyword evidence="3" id="KW-0325">Glycoprotein</keyword>
<sequence length="308" mass="34543">LYDRSELSGHGRPDSITIYSDAQFTQTLHRFTSQTIDWSANVQTQSLLSVHMRASAANGDFGFVAEIIVIPSFAQPKVVEEVLIRQSRIKQNDRGAVLYRNSGGIGPSITVSECEVQNNGYHLFGNISTTTRSIEMHLFNTLMVQFRNSLLTHNMGGLWLTALTANSVARLIVVIRECAFMHNSNGTVLAFLGSGNQKLWLFNNLITNNYALYQDTVLLKDITANMTRNLFANNTGLHSVDFRPGSSLSADSYSLHKNWFHDNTALGHGHQYQVHVICSTCDSEVLIQKFHFIVVVSQHFFPFRDITK</sequence>
<protein>
    <submittedName>
        <fullName evidence="4">Beta_helix domain-containing protein</fullName>
    </submittedName>
</protein>
<dbReference type="PANTHER" id="PTHR47653">
    <property type="entry name" value="PROTEIN BARK BEETLE"/>
    <property type="match status" value="1"/>
</dbReference>
<organism evidence="4">
    <name type="scientific">Gongylonema pulchrum</name>
    <dbReference type="NCBI Taxonomy" id="637853"/>
    <lineage>
        <taxon>Eukaryota</taxon>
        <taxon>Metazoa</taxon>
        <taxon>Ecdysozoa</taxon>
        <taxon>Nematoda</taxon>
        <taxon>Chromadorea</taxon>
        <taxon>Rhabditida</taxon>
        <taxon>Spirurina</taxon>
        <taxon>Spiruromorpha</taxon>
        <taxon>Spiruroidea</taxon>
        <taxon>Gongylonematidae</taxon>
        <taxon>Gongylonema</taxon>
    </lineage>
</organism>
<keyword evidence="1" id="KW-0732">Signal</keyword>
<evidence type="ECO:0000256" key="3">
    <source>
        <dbReference type="ARBA" id="ARBA00023180"/>
    </source>
</evidence>
<dbReference type="GO" id="GO:0016020">
    <property type="term" value="C:membrane"/>
    <property type="evidence" value="ECO:0007669"/>
    <property type="project" value="TreeGrafter"/>
</dbReference>
<dbReference type="InterPro" id="IPR012334">
    <property type="entry name" value="Pectin_lyas_fold"/>
</dbReference>
<accession>A0A183ELI1</accession>
<dbReference type="AlphaFoldDB" id="A0A183ELI1"/>
<name>A0A183ELI1_9BILA</name>
<evidence type="ECO:0000313" key="4">
    <source>
        <dbReference type="WBParaSite" id="GPUH_0002184901-mRNA-1"/>
    </source>
</evidence>
<evidence type="ECO:0000256" key="1">
    <source>
        <dbReference type="ARBA" id="ARBA00022729"/>
    </source>
</evidence>
<keyword evidence="2" id="KW-0677">Repeat</keyword>
<proteinExistence type="predicted"/>
<dbReference type="PANTHER" id="PTHR47653:SF1">
    <property type="entry name" value="DELETED IN MALIGNANT BRAIN TUMORS 1 PROTEIN"/>
    <property type="match status" value="1"/>
</dbReference>
<dbReference type="GO" id="GO:0045217">
    <property type="term" value="P:cell-cell junction maintenance"/>
    <property type="evidence" value="ECO:0007669"/>
    <property type="project" value="TreeGrafter"/>
</dbReference>
<dbReference type="InterPro" id="IPR011050">
    <property type="entry name" value="Pectin_lyase_fold/virulence"/>
</dbReference>
<evidence type="ECO:0000256" key="2">
    <source>
        <dbReference type="ARBA" id="ARBA00022737"/>
    </source>
</evidence>
<reference evidence="4" key="1">
    <citation type="submission" date="2016-06" db="UniProtKB">
        <authorList>
            <consortium name="WormBaseParasite"/>
        </authorList>
    </citation>
    <scope>IDENTIFICATION</scope>
</reference>
<dbReference type="SUPFAM" id="SSF51126">
    <property type="entry name" value="Pectin lyase-like"/>
    <property type="match status" value="1"/>
</dbReference>
<dbReference type="Gene3D" id="2.160.20.10">
    <property type="entry name" value="Single-stranded right-handed beta-helix, Pectin lyase-like"/>
    <property type="match status" value="1"/>
</dbReference>
<dbReference type="WBParaSite" id="GPUH_0002184901-mRNA-1">
    <property type="protein sequence ID" value="GPUH_0002184901-mRNA-1"/>
    <property type="gene ID" value="GPUH_0002184901"/>
</dbReference>